<dbReference type="CTD" id="4508"/>
<evidence type="ECO:0000256" key="2">
    <source>
        <dbReference type="ARBA" id="ARBA00006810"/>
    </source>
</evidence>
<dbReference type="RefSeq" id="YP_009489689.1">
    <property type="nucleotide sequence ID" value="NC_037876.1"/>
</dbReference>
<evidence type="ECO:0000256" key="6">
    <source>
        <dbReference type="ARBA" id="ARBA00022781"/>
    </source>
</evidence>
<organism evidence="13">
    <name type="scientific">Falcidens acutargatus</name>
    <dbReference type="NCBI Taxonomy" id="2079778"/>
    <lineage>
        <taxon>Eukaryota</taxon>
        <taxon>Metazoa</taxon>
        <taxon>Spiralia</taxon>
        <taxon>Lophotrochozoa</taxon>
        <taxon>Mollusca</taxon>
        <taxon>Aplacophora</taxon>
        <taxon>Caudofoveata</taxon>
        <taxon>Chaetodermatida</taxon>
        <taxon>Chaetodermatidae</taxon>
        <taxon>Falcidens</taxon>
    </lineage>
</organism>
<dbReference type="Gene3D" id="1.20.120.220">
    <property type="entry name" value="ATP synthase, F0 complex, subunit A"/>
    <property type="match status" value="1"/>
</dbReference>
<evidence type="ECO:0000256" key="10">
    <source>
        <dbReference type="ARBA" id="ARBA00023310"/>
    </source>
</evidence>
<dbReference type="InterPro" id="IPR023011">
    <property type="entry name" value="ATP_synth_F0_asu_AS"/>
</dbReference>
<name>A0A343X862_9MOLL</name>
<dbReference type="InterPro" id="IPR035908">
    <property type="entry name" value="F0_ATP_A_sf"/>
</dbReference>
<evidence type="ECO:0000256" key="11">
    <source>
        <dbReference type="RuleBase" id="RU004450"/>
    </source>
</evidence>
<dbReference type="PANTHER" id="PTHR11410">
    <property type="entry name" value="ATP SYNTHASE SUBUNIT A"/>
    <property type="match status" value="1"/>
</dbReference>
<comment type="similarity">
    <text evidence="2">Belongs to the ATPase A chain family.</text>
</comment>
<accession>A0A343X862</accession>
<dbReference type="InterPro" id="IPR045083">
    <property type="entry name" value="ATP_synth_F0_asu_bact/mt"/>
</dbReference>
<feature type="transmembrane region" description="Helical" evidence="12">
    <location>
        <begin position="209"/>
        <end position="230"/>
    </location>
</feature>
<protein>
    <recommendedName>
        <fullName evidence="11">ATP synthase subunit a</fullName>
    </recommendedName>
</protein>
<dbReference type="PANTHER" id="PTHR11410:SF0">
    <property type="entry name" value="ATP SYNTHASE SUBUNIT A"/>
    <property type="match status" value="1"/>
</dbReference>
<evidence type="ECO:0000256" key="1">
    <source>
        <dbReference type="ARBA" id="ARBA00004141"/>
    </source>
</evidence>
<dbReference type="Pfam" id="PF00119">
    <property type="entry name" value="ATP-synt_A"/>
    <property type="match status" value="1"/>
</dbReference>
<keyword evidence="13" id="KW-0496">Mitochondrion</keyword>
<keyword evidence="3" id="KW-0813">Transport</keyword>
<sequence length="243" mass="27716">MMMDIFSGFDSLNFTMMQLTQILWVLSLWVILIQNTVYWIFSSWSLILIFPKKTMWEQSERSYGSSFTAFSLTVNSLFCFLILINMAGLFPYVFSPTVHLMLTLSLSMTFWVSFIYLGIKQNFSKFAAHLLPVGAPFYLNPFLSVIELVSLMVRPLTLAIRLAANIGAGHIILGLLGVYMSSFIFSSWTFFLIALIHTGYFLFEFGVGLIQAYIFSLLITLYSDDLACYLPNSNMMPASWNQT</sequence>
<dbReference type="SUPFAM" id="SSF81336">
    <property type="entry name" value="F1F0 ATP synthase subunit A"/>
    <property type="match status" value="1"/>
</dbReference>
<keyword evidence="5 12" id="KW-0812">Transmembrane</keyword>
<evidence type="ECO:0000313" key="13">
    <source>
        <dbReference type="EMBL" id="AWH02121.1"/>
    </source>
</evidence>
<feature type="transmembrane region" description="Helical" evidence="12">
    <location>
        <begin position="22"/>
        <end position="50"/>
    </location>
</feature>
<feature type="transmembrane region" description="Helical" evidence="12">
    <location>
        <begin position="100"/>
        <end position="119"/>
    </location>
</feature>
<keyword evidence="7 12" id="KW-1133">Transmembrane helix</keyword>
<evidence type="ECO:0000256" key="3">
    <source>
        <dbReference type="ARBA" id="ARBA00022448"/>
    </source>
</evidence>
<feature type="transmembrane region" description="Helical" evidence="12">
    <location>
        <begin position="70"/>
        <end position="94"/>
    </location>
</feature>
<feature type="transmembrane region" description="Helical" evidence="12">
    <location>
        <begin position="126"/>
        <end position="146"/>
    </location>
</feature>
<dbReference type="CDD" id="cd00310">
    <property type="entry name" value="ATP-synt_Fo_a_6"/>
    <property type="match status" value="1"/>
</dbReference>
<evidence type="ECO:0000256" key="12">
    <source>
        <dbReference type="SAM" id="Phobius"/>
    </source>
</evidence>
<dbReference type="AlphaFoldDB" id="A0A343X862"/>
<dbReference type="GO" id="GO:0005743">
    <property type="term" value="C:mitochondrial inner membrane"/>
    <property type="evidence" value="ECO:0007669"/>
    <property type="project" value="UniProtKB-SubCell"/>
</dbReference>
<evidence type="ECO:0000256" key="4">
    <source>
        <dbReference type="ARBA" id="ARBA00022547"/>
    </source>
</evidence>
<geneLocation type="mitochondrion" evidence="13"/>
<reference evidence="13" key="1">
    <citation type="journal article" date="2018" name="Mol. Phylogenet. Evol.">
        <title>Mitogenomics reveals phylogenetic relationships of caudofoveate aplacophoran molluscs.</title>
        <authorList>
            <person name="Mikkelsen N.T."/>
            <person name="Kocot K.M."/>
            <person name="Halanych K.M."/>
        </authorList>
    </citation>
    <scope>NUCLEOTIDE SEQUENCE</scope>
</reference>
<dbReference type="NCBIfam" id="TIGR01131">
    <property type="entry name" value="ATP_synt_6_or_A"/>
    <property type="match status" value="1"/>
</dbReference>
<keyword evidence="6" id="KW-0375">Hydrogen ion transport</keyword>
<gene>
    <name evidence="13" type="primary">ATP6</name>
</gene>
<evidence type="ECO:0000256" key="9">
    <source>
        <dbReference type="ARBA" id="ARBA00023136"/>
    </source>
</evidence>
<dbReference type="PRINTS" id="PR00123">
    <property type="entry name" value="ATPASEA"/>
</dbReference>
<evidence type="ECO:0000256" key="8">
    <source>
        <dbReference type="ARBA" id="ARBA00023065"/>
    </source>
</evidence>
<keyword evidence="8" id="KW-0406">Ion transport</keyword>
<keyword evidence="9 12" id="KW-0472">Membrane</keyword>
<dbReference type="GO" id="GO:0045259">
    <property type="term" value="C:proton-transporting ATP synthase complex"/>
    <property type="evidence" value="ECO:0007669"/>
    <property type="project" value="UniProtKB-KW"/>
</dbReference>
<evidence type="ECO:0000256" key="5">
    <source>
        <dbReference type="ARBA" id="ARBA00022692"/>
    </source>
</evidence>
<dbReference type="PROSITE" id="PS00449">
    <property type="entry name" value="ATPASE_A"/>
    <property type="match status" value="1"/>
</dbReference>
<keyword evidence="4" id="KW-0138">CF(0)</keyword>
<dbReference type="EMBL" id="MF568514">
    <property type="protein sequence ID" value="AWH02121.1"/>
    <property type="molecule type" value="Genomic_DNA"/>
</dbReference>
<keyword evidence="10" id="KW-0066">ATP synthesis</keyword>
<dbReference type="InterPro" id="IPR000568">
    <property type="entry name" value="ATP_synth_F0_asu"/>
</dbReference>
<comment type="subcellular location">
    <subcellularLocation>
        <location evidence="1">Membrane</location>
        <topology evidence="1">Multi-pass membrane protein</topology>
    </subcellularLocation>
    <subcellularLocation>
        <location evidence="11">Mitochondrion inner membrane</location>
        <topology evidence="11">Multi-pass membrane protein</topology>
    </subcellularLocation>
</comment>
<proteinExistence type="inferred from homology"/>
<dbReference type="GeneID" id="36947673"/>
<dbReference type="GO" id="GO:0046933">
    <property type="term" value="F:proton-transporting ATP synthase activity, rotational mechanism"/>
    <property type="evidence" value="ECO:0007669"/>
    <property type="project" value="TreeGrafter"/>
</dbReference>
<evidence type="ECO:0000256" key="7">
    <source>
        <dbReference type="ARBA" id="ARBA00022989"/>
    </source>
</evidence>